<evidence type="ECO:0000313" key="1">
    <source>
        <dbReference type="EMBL" id="OUS18033.1"/>
    </source>
</evidence>
<comment type="caution">
    <text evidence="1">The sequence shown here is derived from an EMBL/GenBank/DDBJ whole genome shotgun (WGS) entry which is preliminary data.</text>
</comment>
<organism evidence="1 2">
    <name type="scientific">Nonlabens dokdonensis</name>
    <dbReference type="NCBI Taxonomy" id="328515"/>
    <lineage>
        <taxon>Bacteria</taxon>
        <taxon>Pseudomonadati</taxon>
        <taxon>Bacteroidota</taxon>
        <taxon>Flavobacteriia</taxon>
        <taxon>Flavobacteriales</taxon>
        <taxon>Flavobacteriaceae</taxon>
        <taxon>Nonlabens</taxon>
    </lineage>
</organism>
<gene>
    <name evidence="1" type="ORF">A9Q93_04525</name>
</gene>
<accession>A0A1Z8B648</accession>
<dbReference type="EMBL" id="MAAX01000073">
    <property type="protein sequence ID" value="OUS18033.1"/>
    <property type="molecule type" value="Genomic_DNA"/>
</dbReference>
<reference evidence="2" key="1">
    <citation type="journal article" date="2017" name="Proc. Natl. Acad. Sci. U.S.A.">
        <title>Simulation of Deepwater Horizon oil plume reveals substrate specialization within a complex community of hydrocarbon-degraders.</title>
        <authorList>
            <person name="Hu P."/>
            <person name="Dubinsky E.A."/>
            <person name="Probst A.J."/>
            <person name="Wang J."/>
            <person name="Sieber C.M.K."/>
            <person name="Tom L.M."/>
            <person name="Gardinali P."/>
            <person name="Banfield J.F."/>
            <person name="Atlas R.M."/>
            <person name="Andersen G.L."/>
        </authorList>
    </citation>
    <scope>NUCLEOTIDE SEQUENCE [LARGE SCALE GENOMIC DNA]</scope>
</reference>
<protein>
    <submittedName>
        <fullName evidence="1">Uncharacterized protein</fullName>
    </submittedName>
</protein>
<proteinExistence type="predicted"/>
<sequence>MKKILFIYFLIFSSFSFGQNLKKKIGDIEIQLIGHYYKRNSDYEITKRKTNKANRPSIKLFFDSNGNLLKKIKFGTNHNSSLKLIGSIEVLNYLKDSLISSLEYYSDCYCEKQIEPYYNTNYTYNKKGQLIDESTFYFNTDSLFFKTTFEYDENLNNTKSIFNPTYYYQREFDSLNRITSLKQIYDNDLRWEWKYNYSDNKRIGIFQTYYNDGKDYSKKEINTFNKKGQLIESEKKYISKLETGDKIKIYYSENGLLEKIEYYEFSSYNKEYELNSFTFIKVKSNIDLDFKLSEMINEQIEF</sequence>
<name>A0A1Z8B648_9FLAO</name>
<dbReference type="Proteomes" id="UP000196102">
    <property type="component" value="Unassembled WGS sequence"/>
</dbReference>
<dbReference type="RefSeq" id="WP_303686196.1">
    <property type="nucleotide sequence ID" value="NZ_CAJXYO010000016.1"/>
</dbReference>
<evidence type="ECO:0000313" key="2">
    <source>
        <dbReference type="Proteomes" id="UP000196102"/>
    </source>
</evidence>
<dbReference type="AlphaFoldDB" id="A0A1Z8B648"/>